<dbReference type="Proteomes" id="UP000306038">
    <property type="component" value="Unassembled WGS sequence"/>
</dbReference>
<proteinExistence type="predicted"/>
<keyword evidence="2" id="KW-1185">Reference proteome</keyword>
<protein>
    <recommendedName>
        <fullName evidence="3">SUKH-3 immunity protein</fullName>
    </recommendedName>
</protein>
<dbReference type="Pfam" id="PF14433">
    <property type="entry name" value="SUKH-3"/>
    <property type="match status" value="1"/>
</dbReference>
<evidence type="ECO:0000313" key="2">
    <source>
        <dbReference type="Proteomes" id="UP000306038"/>
    </source>
</evidence>
<reference evidence="1 2" key="1">
    <citation type="submission" date="2019-01" db="EMBL/GenBank/DDBJ databases">
        <authorList>
            <person name="B I."/>
            <person name="Ch S."/>
            <person name="Ch V.R."/>
        </authorList>
    </citation>
    <scope>NUCLEOTIDE SEQUENCE [LARGE SCALE GENOMIC DNA]</scope>
    <source>
        <strain evidence="1 2">JC507</strain>
    </source>
</reference>
<dbReference type="InterPro" id="IPR025850">
    <property type="entry name" value="SUKH-3"/>
</dbReference>
<gene>
    <name evidence="1" type="ORF">EK417_17535</name>
</gene>
<comment type="caution">
    <text evidence="1">The sequence shown here is derived from an EMBL/GenBank/DDBJ whole genome shotgun (WGS) entry which is preliminary data.</text>
</comment>
<sequence length="156" mass="18550">MKFKKEVQKYFENSGWFEGRNVKSKFDKIKGFENFPQFLKDFLYEYGDLEVKTHKYNKDDVIGIMDFKAINKGIYDIEKCLKRPIKFGDIITFPIAYYDLENASLLCDAEGRVYIVGDYECLVSNDFKTGIEKVIMEDYSDTLEWNPETKQWVEEY</sequence>
<organism evidence="1 2">
    <name type="scientific">Chryseobacterium candidae</name>
    <dbReference type="NCBI Taxonomy" id="1978493"/>
    <lineage>
        <taxon>Bacteria</taxon>
        <taxon>Pseudomonadati</taxon>
        <taxon>Bacteroidota</taxon>
        <taxon>Flavobacteriia</taxon>
        <taxon>Flavobacteriales</taxon>
        <taxon>Weeksellaceae</taxon>
        <taxon>Chryseobacterium group</taxon>
        <taxon>Chryseobacterium</taxon>
    </lineage>
</organism>
<name>A0ABY2R2Q9_9FLAO</name>
<dbReference type="RefSeq" id="WP_136522899.1">
    <property type="nucleotide sequence ID" value="NZ_SDLV01000047.1"/>
</dbReference>
<dbReference type="EMBL" id="SDLV01000047">
    <property type="protein sequence ID" value="THV56520.1"/>
    <property type="molecule type" value="Genomic_DNA"/>
</dbReference>
<evidence type="ECO:0008006" key="3">
    <source>
        <dbReference type="Google" id="ProtNLM"/>
    </source>
</evidence>
<accession>A0ABY2R2Q9</accession>
<evidence type="ECO:0000313" key="1">
    <source>
        <dbReference type="EMBL" id="THV56520.1"/>
    </source>
</evidence>